<dbReference type="EMBL" id="BMAW01121506">
    <property type="protein sequence ID" value="GFT94389.1"/>
    <property type="molecule type" value="Genomic_DNA"/>
</dbReference>
<protein>
    <submittedName>
        <fullName evidence="1">Uncharacterized protein</fullName>
    </submittedName>
</protein>
<evidence type="ECO:0000313" key="2">
    <source>
        <dbReference type="Proteomes" id="UP000887013"/>
    </source>
</evidence>
<reference evidence="1" key="1">
    <citation type="submission" date="2020-08" db="EMBL/GenBank/DDBJ databases">
        <title>Multicomponent nature underlies the extraordinary mechanical properties of spider dragline silk.</title>
        <authorList>
            <person name="Kono N."/>
            <person name="Nakamura H."/>
            <person name="Mori M."/>
            <person name="Yoshida Y."/>
            <person name="Ohtoshi R."/>
            <person name="Malay A.D."/>
            <person name="Moran D.A.P."/>
            <person name="Tomita M."/>
            <person name="Numata K."/>
            <person name="Arakawa K."/>
        </authorList>
    </citation>
    <scope>NUCLEOTIDE SEQUENCE</scope>
</reference>
<dbReference type="AlphaFoldDB" id="A0A8X6PZL8"/>
<dbReference type="Proteomes" id="UP000887013">
    <property type="component" value="Unassembled WGS sequence"/>
</dbReference>
<accession>A0A8X6PZL8</accession>
<gene>
    <name evidence="1" type="primary">AVEN_197697_1</name>
    <name evidence="1" type="ORF">NPIL_392981</name>
</gene>
<keyword evidence="2" id="KW-1185">Reference proteome</keyword>
<sequence>TTSNEHFGSEIFSILRAKANSTWRVPPVLNWYDGNCPSLSLQSEVTRSAHTALALHQKIEIHRQTKDLFILFLIRPATPAHLIDCIGAYPRQL</sequence>
<comment type="caution">
    <text evidence="1">The sequence shown here is derived from an EMBL/GenBank/DDBJ whole genome shotgun (WGS) entry which is preliminary data.</text>
</comment>
<evidence type="ECO:0000313" key="1">
    <source>
        <dbReference type="EMBL" id="GFT94389.1"/>
    </source>
</evidence>
<proteinExistence type="predicted"/>
<feature type="non-terminal residue" evidence="1">
    <location>
        <position position="1"/>
    </location>
</feature>
<organism evidence="1 2">
    <name type="scientific">Nephila pilipes</name>
    <name type="common">Giant wood spider</name>
    <name type="synonym">Nephila maculata</name>
    <dbReference type="NCBI Taxonomy" id="299642"/>
    <lineage>
        <taxon>Eukaryota</taxon>
        <taxon>Metazoa</taxon>
        <taxon>Ecdysozoa</taxon>
        <taxon>Arthropoda</taxon>
        <taxon>Chelicerata</taxon>
        <taxon>Arachnida</taxon>
        <taxon>Araneae</taxon>
        <taxon>Araneomorphae</taxon>
        <taxon>Entelegynae</taxon>
        <taxon>Araneoidea</taxon>
        <taxon>Nephilidae</taxon>
        <taxon>Nephila</taxon>
    </lineage>
</organism>
<name>A0A8X6PZL8_NEPPI</name>